<dbReference type="EMBL" id="MKHE01000016">
    <property type="protein sequence ID" value="OWK07287.1"/>
    <property type="molecule type" value="Genomic_DNA"/>
</dbReference>
<dbReference type="InterPro" id="IPR029058">
    <property type="entry name" value="AB_hydrolase_fold"/>
</dbReference>
<feature type="non-terminal residue" evidence="2">
    <location>
        <position position="1"/>
    </location>
</feature>
<dbReference type="PANTHER" id="PTHR10824:SF18">
    <property type="entry name" value="BILE ACID-COA:AMINO ACID N-ACYLTRANSFERASE"/>
    <property type="match status" value="1"/>
</dbReference>
<dbReference type="Gene3D" id="2.60.40.2240">
    <property type="entry name" value="Acyl-CoA thioester hydrolase/BAAT N-terminal domain"/>
    <property type="match status" value="1"/>
</dbReference>
<dbReference type="GO" id="GO:0006631">
    <property type="term" value="P:fatty acid metabolic process"/>
    <property type="evidence" value="ECO:0007669"/>
    <property type="project" value="TreeGrafter"/>
</dbReference>
<reference evidence="2 3" key="1">
    <citation type="journal article" date="2018" name="Mol. Genet. Genomics">
        <title>The red deer Cervus elaphus genome CerEla1.0: sequencing, annotating, genes, and chromosomes.</title>
        <authorList>
            <person name="Bana N.A."/>
            <person name="Nyiri A."/>
            <person name="Nagy J."/>
            <person name="Frank K."/>
            <person name="Nagy T."/>
            <person name="Steger V."/>
            <person name="Schiller M."/>
            <person name="Lakatos P."/>
            <person name="Sugar L."/>
            <person name="Horn P."/>
            <person name="Barta E."/>
            <person name="Orosz L."/>
        </authorList>
    </citation>
    <scope>NUCLEOTIDE SEQUENCE [LARGE SCALE GENOMIC DNA]</scope>
    <source>
        <strain evidence="2">Hungarian</strain>
    </source>
</reference>
<protein>
    <recommendedName>
        <fullName evidence="1">Acyl-CoA thioester hydrolase/bile acid-CoA amino acid N-acetyltransferase domain-containing protein</fullName>
    </recommendedName>
</protein>
<dbReference type="GO" id="GO:0047617">
    <property type="term" value="F:fatty acyl-CoA hydrolase activity"/>
    <property type="evidence" value="ECO:0007669"/>
    <property type="project" value="TreeGrafter"/>
</dbReference>
<dbReference type="GO" id="GO:0005777">
    <property type="term" value="C:peroxisome"/>
    <property type="evidence" value="ECO:0007669"/>
    <property type="project" value="TreeGrafter"/>
</dbReference>
<dbReference type="InterPro" id="IPR006862">
    <property type="entry name" value="Thio_Ohase/aa_AcTrfase"/>
</dbReference>
<dbReference type="GO" id="GO:0006637">
    <property type="term" value="P:acyl-CoA metabolic process"/>
    <property type="evidence" value="ECO:0007669"/>
    <property type="project" value="TreeGrafter"/>
</dbReference>
<dbReference type="PANTHER" id="PTHR10824">
    <property type="entry name" value="ACYL-COENZYME A THIOESTERASE-RELATED"/>
    <property type="match status" value="1"/>
</dbReference>
<proteinExistence type="predicted"/>
<gene>
    <name evidence="2" type="ORF">Celaphus_00016976</name>
</gene>
<dbReference type="Pfam" id="PF04775">
    <property type="entry name" value="Bile_Hydr_Trans"/>
    <property type="match status" value="1"/>
</dbReference>
<evidence type="ECO:0000313" key="3">
    <source>
        <dbReference type="Proteomes" id="UP000242450"/>
    </source>
</evidence>
<dbReference type="OrthoDB" id="6347013at2759"/>
<dbReference type="Proteomes" id="UP000242450">
    <property type="component" value="Chromosome 16"/>
</dbReference>
<feature type="non-terminal residue" evidence="2">
    <location>
        <position position="170"/>
    </location>
</feature>
<dbReference type="InterPro" id="IPR042490">
    <property type="entry name" value="Thio_Ohase/BAAT_N"/>
</dbReference>
<accession>A0A212CML5</accession>
<keyword evidence="3" id="KW-1185">Reference proteome</keyword>
<feature type="domain" description="Acyl-CoA thioester hydrolase/bile acid-CoA amino acid N-acetyltransferase" evidence="1">
    <location>
        <begin position="2"/>
        <end position="106"/>
    </location>
</feature>
<organism evidence="2 3">
    <name type="scientific">Cervus elaphus hippelaphus</name>
    <name type="common">European red deer</name>
    <dbReference type="NCBI Taxonomy" id="46360"/>
    <lineage>
        <taxon>Eukaryota</taxon>
        <taxon>Metazoa</taxon>
        <taxon>Chordata</taxon>
        <taxon>Craniata</taxon>
        <taxon>Vertebrata</taxon>
        <taxon>Euteleostomi</taxon>
        <taxon>Mammalia</taxon>
        <taxon>Eutheria</taxon>
        <taxon>Laurasiatheria</taxon>
        <taxon>Artiodactyla</taxon>
        <taxon>Ruminantia</taxon>
        <taxon>Pecora</taxon>
        <taxon>Cervidae</taxon>
        <taxon>Cervinae</taxon>
        <taxon>Cervus</taxon>
    </lineage>
</organism>
<name>A0A212CML5_CEREH</name>
<dbReference type="AlphaFoldDB" id="A0A212CML5"/>
<evidence type="ECO:0000259" key="1">
    <source>
        <dbReference type="Pfam" id="PF04775"/>
    </source>
</evidence>
<dbReference type="Gene3D" id="3.40.50.1820">
    <property type="entry name" value="alpha/beta hydrolase"/>
    <property type="match status" value="1"/>
</dbReference>
<evidence type="ECO:0000313" key="2">
    <source>
        <dbReference type="EMBL" id="OWK07287.1"/>
    </source>
</evidence>
<sequence>SLEDENGNLFHSQANYRANEVGEQAPFLGGYYVGVHTMGLLWSLKPEKILIRLLKRDVMNSPLQVQLKLYDSDVMVSHVAITTPNVSMILERWCVVPGVTWILVKEGCLQVACFLPPGEGCFPGVIDWFGGIDGLIEIQASLLASHGFGAMALTYYKEDLPMKTCLSDRR</sequence>
<comment type="caution">
    <text evidence="2">The sequence shown here is derived from an EMBL/GenBank/DDBJ whole genome shotgun (WGS) entry which is preliminary data.</text>
</comment>